<organism evidence="3 4">
    <name type="scientific">Kitasatospora misakiensis</name>
    <dbReference type="NCBI Taxonomy" id="67330"/>
    <lineage>
        <taxon>Bacteria</taxon>
        <taxon>Bacillati</taxon>
        <taxon>Actinomycetota</taxon>
        <taxon>Actinomycetes</taxon>
        <taxon>Kitasatosporales</taxon>
        <taxon>Streptomycetaceae</taxon>
        <taxon>Kitasatospora</taxon>
    </lineage>
</organism>
<feature type="compositionally biased region" description="Basic and acidic residues" evidence="1">
    <location>
        <begin position="1479"/>
        <end position="1492"/>
    </location>
</feature>
<proteinExistence type="predicted"/>
<dbReference type="PANTHER" id="PTHR22576">
    <property type="entry name" value="MUCOSA ASSOCIATED LYMPHOID TISSUE LYMPHOMA TRANSLOCATION PROTEIN 1/PARACASPASE"/>
    <property type="match status" value="1"/>
</dbReference>
<name>A0ABW0WTZ1_9ACTN</name>
<dbReference type="EMBL" id="JBHSOF010000001">
    <property type="protein sequence ID" value="MFC5661530.1"/>
    <property type="molecule type" value="Genomic_DNA"/>
</dbReference>
<comment type="caution">
    <text evidence="3">The sequence shown here is derived from an EMBL/GenBank/DDBJ whole genome shotgun (WGS) entry which is preliminary data.</text>
</comment>
<keyword evidence="4" id="KW-1185">Reference proteome</keyword>
<dbReference type="SUPFAM" id="SSF52129">
    <property type="entry name" value="Caspase-like"/>
    <property type="match status" value="1"/>
</dbReference>
<dbReference type="Gene3D" id="3.40.50.1460">
    <property type="match status" value="1"/>
</dbReference>
<feature type="region of interest" description="Disordered" evidence="1">
    <location>
        <begin position="254"/>
        <end position="277"/>
    </location>
</feature>
<reference evidence="4" key="1">
    <citation type="journal article" date="2019" name="Int. J. Syst. Evol. Microbiol.">
        <title>The Global Catalogue of Microorganisms (GCM) 10K type strain sequencing project: providing services to taxonomists for standard genome sequencing and annotation.</title>
        <authorList>
            <consortium name="The Broad Institute Genomics Platform"/>
            <consortium name="The Broad Institute Genome Sequencing Center for Infectious Disease"/>
            <person name="Wu L."/>
            <person name="Ma J."/>
        </authorList>
    </citation>
    <scope>NUCLEOTIDE SEQUENCE [LARGE SCALE GENOMIC DNA]</scope>
    <source>
        <strain evidence="4">CGMCC 4.1437</strain>
    </source>
</reference>
<dbReference type="InterPro" id="IPR029030">
    <property type="entry name" value="Caspase-like_dom_sf"/>
</dbReference>
<gene>
    <name evidence="3" type="ORF">ACFP3U_00885</name>
</gene>
<dbReference type="RefSeq" id="WP_380223089.1">
    <property type="nucleotide sequence ID" value="NZ_JBHSOF010000001.1"/>
</dbReference>
<feature type="region of interest" description="Disordered" evidence="1">
    <location>
        <begin position="1465"/>
        <end position="1492"/>
    </location>
</feature>
<protein>
    <submittedName>
        <fullName evidence="3">Caspase family protein</fullName>
    </submittedName>
</protein>
<dbReference type="PANTHER" id="PTHR22576:SF37">
    <property type="entry name" value="MUCOSA-ASSOCIATED LYMPHOID TISSUE LYMPHOMA TRANSLOCATION PROTEIN 1"/>
    <property type="match status" value="1"/>
</dbReference>
<dbReference type="InterPro" id="IPR052039">
    <property type="entry name" value="Caspase-related_regulators"/>
</dbReference>
<evidence type="ECO:0000259" key="2">
    <source>
        <dbReference type="Pfam" id="PF00656"/>
    </source>
</evidence>
<feature type="compositionally biased region" description="Polar residues" evidence="1">
    <location>
        <begin position="795"/>
        <end position="806"/>
    </location>
</feature>
<feature type="region of interest" description="Disordered" evidence="1">
    <location>
        <begin position="778"/>
        <end position="814"/>
    </location>
</feature>
<accession>A0ABW0WTZ1</accession>
<dbReference type="Proteomes" id="UP001595975">
    <property type="component" value="Unassembled WGS sequence"/>
</dbReference>
<evidence type="ECO:0000313" key="4">
    <source>
        <dbReference type="Proteomes" id="UP001595975"/>
    </source>
</evidence>
<feature type="domain" description="Peptidase C14 caspase" evidence="2">
    <location>
        <begin position="6"/>
        <end position="223"/>
    </location>
</feature>
<evidence type="ECO:0000313" key="3">
    <source>
        <dbReference type="EMBL" id="MFC5661530.1"/>
    </source>
</evidence>
<dbReference type="InterPro" id="IPR011600">
    <property type="entry name" value="Pept_C14_caspase"/>
</dbReference>
<evidence type="ECO:0000256" key="1">
    <source>
        <dbReference type="SAM" id="MobiDB-lite"/>
    </source>
</evidence>
<sequence>MGGFAALLIGASDYGRVGFTPLPFVLRDLERLDGALRARGFRVERPEAGTQINWNYVNGEVSRFLAHARHGETLLICLSGHGLHADGVDYLVPEDLHRHRWPLSAGCVAIDWRNEIENTPAAQVLFLIDACREGVRNDTMGGAAGWASRKAMKVRERRVAHLYACSPGGYAYFVGPGDPGEAERGPGDDSFSLFSRAVLEVLLSHDGRLTLAQLRSAVQPRIEELHRAYGKTGPAQDIRVLTDADQTTFLVADRRTPVASEPTEPPESPSLPATSEPDRALNLPKLLADAVHQVQTTGSTELLAEYAVVGPADELLLLGVQLPASPVAAMWAAAARRPLAPLMELVAALCAADRTEVAHRLLESAAACRPAAELPAALTAAGLPSGTAEELRATILRALAKLPADALAAAVVDLHRAGLVAEAAQVAGEPRPPEDLPPLLAALDAEGLRPEARRVLLATVDRLGPRSVDGLLAELSRAGQADPRAAVLTATAAWPVDGIVDWLRSAGAREGLEGDAALVIRTVVAGHPEWPRLPAALRRAGLSRYLGLFHEACVRPDPRALLRALHDLADAGAAEDAVAVARLAAGRWGSRATAELAVLLCDHGPADLLPPVLAELREEPPDRVADFLAGVWELPTEGPAERDPVDAAVSFLGGGGGGGYPAERLWPLLAALEQRRLPAVAARLRDALARDRPAAELLTVLAGTPVTARPALLRRIAAIRRGSDQLVELLDLCADEPFAFLAEALVAAVAAEHDDAALIGVLAELRARDRPVVAQLLSDRLRPPVPEDTSEVERASTSGGRSSTDQEAPAEDRSLPELLDAVEALLHGGDRTGPSSADEAAGILLRAAGRRTPGEVAELVLALDTRWQAEAPVDVTGLLTAFLDARSPAEAGALVEALRARHPEDGPGVRLTEALRAHAAVLFEAARASGSEPGTQYLLSAFERDLPLPAAEFRALFDELRRTGGGREAGLVLDRLGRRQPPWVVTALLEELRDDEAFEALCRAAAERPVTEIAAVLRHFPLVRRRPGLPVVHRLVEYVARTAAPDRCRDLVVELLAGRQDALAGAVLRAAPWTGSAEELGRLFIALDERGDEAHRLAMDALAPELPAALALGVLDHLHRHGVEQFGLPVLRAHARRAADVPALWADLNERGWFRYAAVLVDDALPDTPIADWFRQLPGAGAGVDRAALLRATQADGPAAELAAAGSARAALAAAAMYRRPQDVADLLAALAERPPPLPSPFPPSSRLSVSQEDPIAPPRATAQQAELWRILAAARPAPELDLVLAALEDNGRQEDAERIVEHLLAEEPVGRIADLLEAAPGGGASGDGASRAARLLARQVLANGAVAKVIGRLVQNGRPRSVELLTGALTALDGGGAAMAHAVASLAAAGVAPEAVHRLTVDHCGHRQPEDVADFLHHLGRAGHETVLRQALATVTARRQDDLAAIRWCLEQLGDRELAARLAGPAAPVGDPPGPADRPGRRLWWKDIRRP</sequence>
<dbReference type="Pfam" id="PF00656">
    <property type="entry name" value="Peptidase_C14"/>
    <property type="match status" value="1"/>
</dbReference>